<organism evidence="1 2">
    <name type="scientific">Candidatus Nitrosocosmicus franklandianus</name>
    <dbReference type="NCBI Taxonomy" id="1798806"/>
    <lineage>
        <taxon>Archaea</taxon>
        <taxon>Nitrososphaerota</taxon>
        <taxon>Nitrososphaeria</taxon>
        <taxon>Nitrososphaerales</taxon>
        <taxon>Nitrososphaeraceae</taxon>
        <taxon>Candidatus Nitrosocosmicus</taxon>
    </lineage>
</organism>
<evidence type="ECO:0000313" key="2">
    <source>
        <dbReference type="Proteomes" id="UP000294299"/>
    </source>
</evidence>
<dbReference type="EMBL" id="LR216287">
    <property type="protein sequence ID" value="VFJ13219.1"/>
    <property type="molecule type" value="Genomic_DNA"/>
</dbReference>
<dbReference type="AlphaFoldDB" id="A0A484I670"/>
<evidence type="ECO:0000313" key="1">
    <source>
        <dbReference type="EMBL" id="VFJ13219.1"/>
    </source>
</evidence>
<reference evidence="1 2" key="1">
    <citation type="submission" date="2019-02" db="EMBL/GenBank/DDBJ databases">
        <authorList>
            <person name="Lehtovirta-Morley E L."/>
        </authorList>
    </citation>
    <scope>NUCLEOTIDE SEQUENCE [LARGE SCALE GENOMIC DNA]</scope>
    <source>
        <strain evidence="1">NFRAN1</strain>
    </source>
</reference>
<name>A0A484I670_9ARCH</name>
<gene>
    <name evidence="1" type="ORF">NFRAN_0897</name>
</gene>
<dbReference type="KEGG" id="nfn:NFRAN_0897"/>
<accession>A0A484I670</accession>
<sequence>MFLCSLVFIFSCNSSIFSLGAKRPHPLQIKFFVIPSKLRLPPHSGQNLTNSVLYRELYKNVLNQLDFSLVKNLDTWIFVFIPNSWSVRPSKTMCRDNLNVQYSL</sequence>
<dbReference type="Proteomes" id="UP000294299">
    <property type="component" value="Chromosome NFRAN"/>
</dbReference>
<proteinExistence type="predicted"/>
<protein>
    <submittedName>
        <fullName evidence="1">Uncharacterized protein</fullName>
    </submittedName>
</protein>
<keyword evidence="2" id="KW-1185">Reference proteome</keyword>